<sequence>MDFPWLTPLAYRCSQARKASAPRQSHLYSIALSTASDCRGEVAAIGVPMDKPVGDIGMERDEDVTSLALLASFLRLGASSFGGGMAGWTHREIVERRGWLTDDEFLKTLTVAQVMPGANPVNLAVYIGLKLRGVAGACIALFGMVLPAFAVILAMSVTYQQLKSHPEAQAVLRGLACVGIASSLTMGIKTARRLHRHALPILMALAVFLMVGVMRWSLVAVVAGSIPVSVAATFWVEREKSRG</sequence>
<dbReference type="Pfam" id="PF02417">
    <property type="entry name" value="Chromate_transp"/>
    <property type="match status" value="1"/>
</dbReference>
<name>A0A859R1T1_9HYPH</name>
<evidence type="ECO:0000256" key="3">
    <source>
        <dbReference type="ARBA" id="ARBA00022475"/>
    </source>
</evidence>
<keyword evidence="4 7" id="KW-0812">Transmembrane</keyword>
<proteinExistence type="inferred from homology"/>
<comment type="similarity">
    <text evidence="2">Belongs to the chromate ion transporter (CHR) (TC 2.A.51) family.</text>
</comment>
<organism evidence="8 9">
    <name type="scientific">Sinorhizobium mexicanum</name>
    <dbReference type="NCBI Taxonomy" id="375549"/>
    <lineage>
        <taxon>Bacteria</taxon>
        <taxon>Pseudomonadati</taxon>
        <taxon>Pseudomonadota</taxon>
        <taxon>Alphaproteobacteria</taxon>
        <taxon>Hyphomicrobiales</taxon>
        <taxon>Rhizobiaceae</taxon>
        <taxon>Sinorhizobium/Ensifer group</taxon>
        <taxon>Sinorhizobium</taxon>
    </lineage>
</organism>
<feature type="transmembrane region" description="Helical" evidence="7">
    <location>
        <begin position="134"/>
        <end position="158"/>
    </location>
</feature>
<keyword evidence="6 7" id="KW-0472">Membrane</keyword>
<evidence type="ECO:0000256" key="1">
    <source>
        <dbReference type="ARBA" id="ARBA00004651"/>
    </source>
</evidence>
<dbReference type="KEGG" id="emx:FKV68_30040"/>
<dbReference type="GO" id="GO:0005886">
    <property type="term" value="C:plasma membrane"/>
    <property type="evidence" value="ECO:0007669"/>
    <property type="project" value="UniProtKB-SubCell"/>
</dbReference>
<keyword evidence="8" id="KW-0614">Plasmid</keyword>
<accession>A0A859R1T1</accession>
<evidence type="ECO:0000313" key="8">
    <source>
        <dbReference type="EMBL" id="QLL65559.1"/>
    </source>
</evidence>
<reference evidence="8 9" key="1">
    <citation type="submission" date="2019-06" db="EMBL/GenBank/DDBJ databases">
        <title>Complete genome sequence of Ensifer mexicanus ITTG R7 isolated from nodules of Acacia angustissima (Mill.) Kuntze.</title>
        <authorList>
            <person name="Rincon-Rosales R."/>
            <person name="Rogel M.A."/>
            <person name="Guerrero G."/>
            <person name="Rincon-Molina C.I."/>
            <person name="Lopez-Lopez A."/>
            <person name="Martinez-Romero E."/>
        </authorList>
    </citation>
    <scope>NUCLEOTIDE SEQUENCE [LARGE SCALE GENOMIC DNA]</scope>
    <source>
        <strain evidence="8 9">ITTG R7</strain>
        <plasmid evidence="9">pemeittgr7c</plasmid>
    </source>
</reference>
<feature type="transmembrane region" description="Helical" evidence="7">
    <location>
        <begin position="218"/>
        <end position="236"/>
    </location>
</feature>
<evidence type="ECO:0000256" key="7">
    <source>
        <dbReference type="SAM" id="Phobius"/>
    </source>
</evidence>
<dbReference type="PANTHER" id="PTHR43663:SF1">
    <property type="entry name" value="CHROMATE TRANSPORTER"/>
    <property type="match status" value="1"/>
</dbReference>
<feature type="transmembrane region" description="Helical" evidence="7">
    <location>
        <begin position="194"/>
        <end position="212"/>
    </location>
</feature>
<dbReference type="InterPro" id="IPR003370">
    <property type="entry name" value="Chromate_transpt"/>
</dbReference>
<evidence type="ECO:0000256" key="4">
    <source>
        <dbReference type="ARBA" id="ARBA00022692"/>
    </source>
</evidence>
<dbReference type="AlphaFoldDB" id="A0A859R1T1"/>
<keyword evidence="3" id="KW-1003">Cell membrane</keyword>
<dbReference type="InterPro" id="IPR052518">
    <property type="entry name" value="CHR_Transporter"/>
</dbReference>
<dbReference type="PANTHER" id="PTHR43663">
    <property type="entry name" value="CHROMATE TRANSPORT PROTEIN-RELATED"/>
    <property type="match status" value="1"/>
</dbReference>
<keyword evidence="5 7" id="KW-1133">Transmembrane helix</keyword>
<protein>
    <submittedName>
        <fullName evidence="8">Chromate transporter</fullName>
    </submittedName>
</protein>
<dbReference type="Proteomes" id="UP000510721">
    <property type="component" value="Plasmid pEmeITTGR7c"/>
</dbReference>
<gene>
    <name evidence="8" type="ORF">FKV68_30040</name>
</gene>
<comment type="subcellular location">
    <subcellularLocation>
        <location evidence="1">Cell membrane</location>
        <topology evidence="1">Multi-pass membrane protein</topology>
    </subcellularLocation>
</comment>
<evidence type="ECO:0000256" key="5">
    <source>
        <dbReference type="ARBA" id="ARBA00022989"/>
    </source>
</evidence>
<evidence type="ECO:0000256" key="2">
    <source>
        <dbReference type="ARBA" id="ARBA00005262"/>
    </source>
</evidence>
<dbReference type="EMBL" id="CP041241">
    <property type="protein sequence ID" value="QLL65559.1"/>
    <property type="molecule type" value="Genomic_DNA"/>
</dbReference>
<dbReference type="GO" id="GO:0015109">
    <property type="term" value="F:chromate transmembrane transporter activity"/>
    <property type="evidence" value="ECO:0007669"/>
    <property type="project" value="InterPro"/>
</dbReference>
<evidence type="ECO:0000256" key="6">
    <source>
        <dbReference type="ARBA" id="ARBA00023136"/>
    </source>
</evidence>
<evidence type="ECO:0000313" key="9">
    <source>
        <dbReference type="Proteomes" id="UP000510721"/>
    </source>
</evidence>
<keyword evidence="9" id="KW-1185">Reference proteome</keyword>
<geneLocation type="plasmid" evidence="9">
    <name>pemeittgr7c</name>
</geneLocation>